<dbReference type="AlphaFoldDB" id="A0AAD5IMC7"/>
<gene>
    <name evidence="1" type="ORF">LWI28_012304</name>
</gene>
<protein>
    <submittedName>
        <fullName evidence="1">Uncharacterized protein</fullName>
    </submittedName>
</protein>
<evidence type="ECO:0000313" key="1">
    <source>
        <dbReference type="EMBL" id="KAI9169433.1"/>
    </source>
</evidence>
<organism evidence="1 2">
    <name type="scientific">Acer negundo</name>
    <name type="common">Box elder</name>
    <dbReference type="NCBI Taxonomy" id="4023"/>
    <lineage>
        <taxon>Eukaryota</taxon>
        <taxon>Viridiplantae</taxon>
        <taxon>Streptophyta</taxon>
        <taxon>Embryophyta</taxon>
        <taxon>Tracheophyta</taxon>
        <taxon>Spermatophyta</taxon>
        <taxon>Magnoliopsida</taxon>
        <taxon>eudicotyledons</taxon>
        <taxon>Gunneridae</taxon>
        <taxon>Pentapetalae</taxon>
        <taxon>rosids</taxon>
        <taxon>malvids</taxon>
        <taxon>Sapindales</taxon>
        <taxon>Sapindaceae</taxon>
        <taxon>Hippocastanoideae</taxon>
        <taxon>Acereae</taxon>
        <taxon>Acer</taxon>
    </lineage>
</organism>
<reference evidence="1" key="2">
    <citation type="submission" date="2023-02" db="EMBL/GenBank/DDBJ databases">
        <authorList>
            <person name="Swenson N.G."/>
            <person name="Wegrzyn J.L."/>
            <person name="Mcevoy S.L."/>
        </authorList>
    </citation>
    <scope>NUCLEOTIDE SEQUENCE</scope>
    <source>
        <strain evidence="1">91603</strain>
        <tissue evidence="1">Leaf</tissue>
    </source>
</reference>
<name>A0AAD5IMC7_ACENE</name>
<sequence length="218" mass="23572">MSDQLSISRCFSSSIVSYLIVQSLNHFQMEVSHLTFFSEHYWMPVAVRAVSTEPRADWPMISQVAYKVQHRSSQLATLELHPLHASPTAAATALLSSVSVPPPSAPVSPQLAQPGVDFALSEPDLAPPPAVTGLDCPAPVLPESSDVPSVSVLDQPAISPAPPVPIHPMTTRFRDGIQQPKVHTDGTVRYPLSEAHASVLSQPFEPTCFTQAVKHSEW</sequence>
<proteinExistence type="predicted"/>
<reference evidence="1" key="1">
    <citation type="journal article" date="2022" name="Plant J.">
        <title>Strategies of tolerance reflected in two North American maple genomes.</title>
        <authorList>
            <person name="McEvoy S.L."/>
            <person name="Sezen U.U."/>
            <person name="Trouern-Trend A."/>
            <person name="McMahon S.M."/>
            <person name="Schaberg P.G."/>
            <person name="Yang J."/>
            <person name="Wegrzyn J.L."/>
            <person name="Swenson N.G."/>
        </authorList>
    </citation>
    <scope>NUCLEOTIDE SEQUENCE</scope>
    <source>
        <strain evidence="1">91603</strain>
    </source>
</reference>
<dbReference type="EMBL" id="JAJSOW010000104">
    <property type="protein sequence ID" value="KAI9169433.1"/>
    <property type="molecule type" value="Genomic_DNA"/>
</dbReference>
<keyword evidence="2" id="KW-1185">Reference proteome</keyword>
<accession>A0AAD5IMC7</accession>
<evidence type="ECO:0000313" key="2">
    <source>
        <dbReference type="Proteomes" id="UP001064489"/>
    </source>
</evidence>
<dbReference type="Proteomes" id="UP001064489">
    <property type="component" value="Chromosome 7"/>
</dbReference>
<comment type="caution">
    <text evidence="1">The sequence shown here is derived from an EMBL/GenBank/DDBJ whole genome shotgun (WGS) entry which is preliminary data.</text>
</comment>